<name>A0ABY7FL12_MYAAR</name>
<dbReference type="SMART" id="SM00164">
    <property type="entry name" value="TBC"/>
    <property type="match status" value="1"/>
</dbReference>
<dbReference type="Pfam" id="PF00566">
    <property type="entry name" value="RabGAP-TBC"/>
    <property type="match status" value="1"/>
</dbReference>
<accession>A0ABY7FL12</accession>
<dbReference type="InterPro" id="IPR035969">
    <property type="entry name" value="Rab-GAP_TBC_sf"/>
</dbReference>
<dbReference type="Gene3D" id="1.10.10.750">
    <property type="entry name" value="Ypt/Rab-GAP domain of gyp1p, domain 1"/>
    <property type="match status" value="1"/>
</dbReference>
<dbReference type="Proteomes" id="UP001164746">
    <property type="component" value="Chromosome 12"/>
</dbReference>
<gene>
    <name evidence="2" type="ORF">MAR_015342</name>
</gene>
<sequence>RNSKKARELWWHGIPTNVRGKVWKLAIGNDLNITPELYEICVSRAADKIKQMDETPVIFGSPTCESQSSPEPASSQESSVELIKLDVSRTFPQLCIFQKIHFKKHNLTPDIYLYDWIFTLFSKSFPLEVACRVWDVFCRDGEEFLFRTALGILKSHEEVLLEMDFGHLAEFLTRLPDKDLYEQRLFRSIESIQMSIDKKKFSQVLSMKKEQMEPP</sequence>
<dbReference type="Gene3D" id="1.10.472.80">
    <property type="entry name" value="Ypt/Rab-GAP domain of gyp1p, domain 3"/>
    <property type="match status" value="1"/>
</dbReference>
<dbReference type="EMBL" id="CP111023">
    <property type="protein sequence ID" value="WAR21368.1"/>
    <property type="molecule type" value="Genomic_DNA"/>
</dbReference>
<feature type="non-terminal residue" evidence="2">
    <location>
        <position position="215"/>
    </location>
</feature>
<dbReference type="InterPro" id="IPR000195">
    <property type="entry name" value="Rab-GAP-TBC_dom"/>
</dbReference>
<evidence type="ECO:0000259" key="1">
    <source>
        <dbReference type="PROSITE" id="PS50086"/>
    </source>
</evidence>
<proteinExistence type="predicted"/>
<dbReference type="PANTHER" id="PTHR47219">
    <property type="entry name" value="RAB GTPASE-ACTIVATING PROTEIN 1-LIKE"/>
    <property type="match status" value="1"/>
</dbReference>
<dbReference type="PROSITE" id="PS50086">
    <property type="entry name" value="TBC_RABGAP"/>
    <property type="match status" value="1"/>
</dbReference>
<evidence type="ECO:0000313" key="2">
    <source>
        <dbReference type="EMBL" id="WAR21368.1"/>
    </source>
</evidence>
<feature type="domain" description="Rab-GAP TBC" evidence="1">
    <location>
        <begin position="1"/>
        <end position="141"/>
    </location>
</feature>
<organism evidence="2 3">
    <name type="scientific">Mya arenaria</name>
    <name type="common">Soft-shell clam</name>
    <dbReference type="NCBI Taxonomy" id="6604"/>
    <lineage>
        <taxon>Eukaryota</taxon>
        <taxon>Metazoa</taxon>
        <taxon>Spiralia</taxon>
        <taxon>Lophotrochozoa</taxon>
        <taxon>Mollusca</taxon>
        <taxon>Bivalvia</taxon>
        <taxon>Autobranchia</taxon>
        <taxon>Heteroconchia</taxon>
        <taxon>Euheterodonta</taxon>
        <taxon>Imparidentia</taxon>
        <taxon>Neoheterodontei</taxon>
        <taxon>Myida</taxon>
        <taxon>Myoidea</taxon>
        <taxon>Myidae</taxon>
        <taxon>Mya</taxon>
    </lineage>
</organism>
<dbReference type="InterPro" id="IPR050302">
    <property type="entry name" value="Rab_GAP_TBC_domain"/>
</dbReference>
<dbReference type="PANTHER" id="PTHR47219:SF15">
    <property type="entry name" value="TBC1 DOMAIN FAMILY MEMBER 12 ISOFORM X1"/>
    <property type="match status" value="1"/>
</dbReference>
<protein>
    <submittedName>
        <fullName evidence="2">TBC14-like protein</fullName>
    </submittedName>
</protein>
<keyword evidence="3" id="KW-1185">Reference proteome</keyword>
<dbReference type="SUPFAM" id="SSF47923">
    <property type="entry name" value="Ypt/Rab-GAP domain of gyp1p"/>
    <property type="match status" value="2"/>
</dbReference>
<evidence type="ECO:0000313" key="3">
    <source>
        <dbReference type="Proteomes" id="UP001164746"/>
    </source>
</evidence>
<reference evidence="2" key="1">
    <citation type="submission" date="2022-11" db="EMBL/GenBank/DDBJ databases">
        <title>Centuries of genome instability and evolution in soft-shell clam transmissible cancer (bioRxiv).</title>
        <authorList>
            <person name="Hart S.F.M."/>
            <person name="Yonemitsu M.A."/>
            <person name="Giersch R.M."/>
            <person name="Beal B.F."/>
            <person name="Arriagada G."/>
            <person name="Davis B.W."/>
            <person name="Ostrander E.A."/>
            <person name="Goff S.P."/>
            <person name="Metzger M.J."/>
        </authorList>
    </citation>
    <scope>NUCLEOTIDE SEQUENCE</scope>
    <source>
        <strain evidence="2">MELC-2E11</strain>
        <tissue evidence="2">Siphon/mantle</tissue>
    </source>
</reference>